<keyword evidence="1" id="KW-0812">Transmembrane</keyword>
<feature type="non-terminal residue" evidence="2">
    <location>
        <position position="74"/>
    </location>
</feature>
<proteinExistence type="predicted"/>
<protein>
    <submittedName>
        <fullName evidence="2">Uncharacterized protein</fullName>
    </submittedName>
</protein>
<reference evidence="2" key="2">
    <citation type="submission" date="2023-05" db="EMBL/GenBank/DDBJ databases">
        <authorList>
            <person name="Fouks B."/>
        </authorList>
    </citation>
    <scope>NUCLEOTIDE SEQUENCE</scope>
    <source>
        <strain evidence="2">Stay&amp;Tobe</strain>
        <tissue evidence="2">Testes</tissue>
    </source>
</reference>
<gene>
    <name evidence="2" type="ORF">L9F63_004214</name>
</gene>
<dbReference type="AlphaFoldDB" id="A0AAD7ZGU3"/>
<reference evidence="2" key="1">
    <citation type="journal article" date="2023" name="IScience">
        <title>Live-bearing cockroach genome reveals convergent evolutionary mechanisms linked to viviparity in insects and beyond.</title>
        <authorList>
            <person name="Fouks B."/>
            <person name="Harrison M.C."/>
            <person name="Mikhailova A.A."/>
            <person name="Marchal E."/>
            <person name="English S."/>
            <person name="Carruthers M."/>
            <person name="Jennings E.C."/>
            <person name="Chiamaka E.L."/>
            <person name="Frigard R.A."/>
            <person name="Pippel M."/>
            <person name="Attardo G.M."/>
            <person name="Benoit J.B."/>
            <person name="Bornberg-Bauer E."/>
            <person name="Tobe S.S."/>
        </authorList>
    </citation>
    <scope>NUCLEOTIDE SEQUENCE</scope>
    <source>
        <strain evidence="2">Stay&amp;Tobe</strain>
    </source>
</reference>
<keyword evidence="1" id="KW-0472">Membrane</keyword>
<evidence type="ECO:0000256" key="1">
    <source>
        <dbReference type="SAM" id="Phobius"/>
    </source>
</evidence>
<evidence type="ECO:0000313" key="2">
    <source>
        <dbReference type="EMBL" id="KAJ9580141.1"/>
    </source>
</evidence>
<dbReference type="Proteomes" id="UP001233999">
    <property type="component" value="Unassembled WGS sequence"/>
</dbReference>
<organism evidence="2 3">
    <name type="scientific">Diploptera punctata</name>
    <name type="common">Pacific beetle cockroach</name>
    <dbReference type="NCBI Taxonomy" id="6984"/>
    <lineage>
        <taxon>Eukaryota</taxon>
        <taxon>Metazoa</taxon>
        <taxon>Ecdysozoa</taxon>
        <taxon>Arthropoda</taxon>
        <taxon>Hexapoda</taxon>
        <taxon>Insecta</taxon>
        <taxon>Pterygota</taxon>
        <taxon>Neoptera</taxon>
        <taxon>Polyneoptera</taxon>
        <taxon>Dictyoptera</taxon>
        <taxon>Blattodea</taxon>
        <taxon>Blaberoidea</taxon>
        <taxon>Blaberidae</taxon>
        <taxon>Diplopterinae</taxon>
        <taxon>Diploptera</taxon>
    </lineage>
</organism>
<keyword evidence="1" id="KW-1133">Transmembrane helix</keyword>
<accession>A0AAD7ZGU3</accession>
<sequence>KVIWEWDRRKNSNVFGWFYSSHYIILHHVVYSFPIFHTSVPSFHPFYLAANRIYSPLSMLLNLKIVITSSFKKD</sequence>
<feature type="transmembrane region" description="Helical" evidence="1">
    <location>
        <begin position="12"/>
        <end position="33"/>
    </location>
</feature>
<dbReference type="EMBL" id="JASPKZ010008359">
    <property type="protein sequence ID" value="KAJ9580141.1"/>
    <property type="molecule type" value="Genomic_DNA"/>
</dbReference>
<evidence type="ECO:0000313" key="3">
    <source>
        <dbReference type="Proteomes" id="UP001233999"/>
    </source>
</evidence>
<keyword evidence="3" id="KW-1185">Reference proteome</keyword>
<name>A0AAD7ZGU3_DIPPU</name>
<comment type="caution">
    <text evidence="2">The sequence shown here is derived from an EMBL/GenBank/DDBJ whole genome shotgun (WGS) entry which is preliminary data.</text>
</comment>
<feature type="non-terminal residue" evidence="2">
    <location>
        <position position="1"/>
    </location>
</feature>